<dbReference type="InterPro" id="IPR051045">
    <property type="entry name" value="TonB-dependent_transducer"/>
</dbReference>
<gene>
    <name evidence="12" type="ORF">F2P45_21250</name>
</gene>
<keyword evidence="10" id="KW-0732">Signal</keyword>
<evidence type="ECO:0000259" key="11">
    <source>
        <dbReference type="PROSITE" id="PS52015"/>
    </source>
</evidence>
<keyword evidence="8" id="KW-1133">Transmembrane helix</keyword>
<comment type="caution">
    <text evidence="12">The sequence shown here is derived from an EMBL/GenBank/DDBJ whole genome shotgun (WGS) entry which is preliminary data.</text>
</comment>
<protein>
    <submittedName>
        <fullName evidence="12">TonB family protein</fullName>
    </submittedName>
</protein>
<evidence type="ECO:0000256" key="9">
    <source>
        <dbReference type="ARBA" id="ARBA00023136"/>
    </source>
</evidence>
<dbReference type="Proteomes" id="UP000609726">
    <property type="component" value="Unassembled WGS sequence"/>
</dbReference>
<dbReference type="PANTHER" id="PTHR33446:SF2">
    <property type="entry name" value="PROTEIN TONB"/>
    <property type="match status" value="1"/>
</dbReference>
<comment type="subcellular location">
    <subcellularLocation>
        <location evidence="1">Cell inner membrane</location>
        <topology evidence="1">Single-pass membrane protein</topology>
        <orientation evidence="1">Periplasmic side</orientation>
    </subcellularLocation>
</comment>
<evidence type="ECO:0000313" key="12">
    <source>
        <dbReference type="EMBL" id="NHZ91512.1"/>
    </source>
</evidence>
<dbReference type="Pfam" id="PF03544">
    <property type="entry name" value="TonB_C"/>
    <property type="match status" value="1"/>
</dbReference>
<dbReference type="Gene3D" id="3.30.1150.10">
    <property type="match status" value="1"/>
</dbReference>
<keyword evidence="6" id="KW-0812">Transmembrane</keyword>
<reference evidence="12 13" key="1">
    <citation type="submission" date="2019-10" db="EMBL/GenBank/DDBJ databases">
        <title>Taxonomy of Antarctic Massilia spp.: description of Massilia rubra sp. nov., Massilia aquatica sp. nov., Massilia mucilaginosa sp. nov., Massilia frigida sp. nov. isolated from streams, lakes and regoliths.</title>
        <authorList>
            <person name="Holochova P."/>
            <person name="Sedlacek I."/>
            <person name="Kralova S."/>
            <person name="Maslanova I."/>
            <person name="Busse H.-J."/>
            <person name="Stankova E."/>
            <person name="Vrbovska V."/>
            <person name="Kovarovic V."/>
            <person name="Bartak M."/>
            <person name="Svec P."/>
            <person name="Pantucek R."/>
        </authorList>
    </citation>
    <scope>NUCLEOTIDE SEQUENCE [LARGE SCALE GENOMIC DNA]</scope>
    <source>
        <strain evidence="12 13">CCM 8733</strain>
    </source>
</reference>
<evidence type="ECO:0000256" key="4">
    <source>
        <dbReference type="ARBA" id="ARBA00022475"/>
    </source>
</evidence>
<keyword evidence="9" id="KW-0472">Membrane</keyword>
<evidence type="ECO:0000256" key="6">
    <source>
        <dbReference type="ARBA" id="ARBA00022692"/>
    </source>
</evidence>
<organism evidence="12 13">
    <name type="scientific">Massilia mucilaginosa</name>
    <dbReference type="NCBI Taxonomy" id="2609282"/>
    <lineage>
        <taxon>Bacteria</taxon>
        <taxon>Pseudomonadati</taxon>
        <taxon>Pseudomonadota</taxon>
        <taxon>Betaproteobacteria</taxon>
        <taxon>Burkholderiales</taxon>
        <taxon>Oxalobacteraceae</taxon>
        <taxon>Telluria group</taxon>
        <taxon>Massilia</taxon>
    </lineage>
</organism>
<feature type="domain" description="TonB C-terminal" evidence="11">
    <location>
        <begin position="38"/>
        <end position="127"/>
    </location>
</feature>
<feature type="signal peptide" evidence="10">
    <location>
        <begin position="1"/>
        <end position="33"/>
    </location>
</feature>
<feature type="chain" id="PRO_5047032794" evidence="10">
    <location>
        <begin position="34"/>
        <end position="127"/>
    </location>
</feature>
<keyword evidence="4" id="KW-1003">Cell membrane</keyword>
<evidence type="ECO:0000256" key="2">
    <source>
        <dbReference type="ARBA" id="ARBA00006555"/>
    </source>
</evidence>
<keyword evidence="5" id="KW-0997">Cell inner membrane</keyword>
<dbReference type="InterPro" id="IPR037682">
    <property type="entry name" value="TonB_C"/>
</dbReference>
<dbReference type="PANTHER" id="PTHR33446">
    <property type="entry name" value="PROTEIN TONB-RELATED"/>
    <property type="match status" value="1"/>
</dbReference>
<name>A0ABX0NYS6_9BURK</name>
<keyword evidence="7" id="KW-0653">Protein transport</keyword>
<dbReference type="EMBL" id="WHJH01000030">
    <property type="protein sequence ID" value="NHZ91512.1"/>
    <property type="molecule type" value="Genomic_DNA"/>
</dbReference>
<evidence type="ECO:0000256" key="8">
    <source>
        <dbReference type="ARBA" id="ARBA00022989"/>
    </source>
</evidence>
<evidence type="ECO:0000256" key="3">
    <source>
        <dbReference type="ARBA" id="ARBA00022448"/>
    </source>
</evidence>
<dbReference type="SUPFAM" id="SSF74653">
    <property type="entry name" value="TolA/TonB C-terminal domain"/>
    <property type="match status" value="1"/>
</dbReference>
<evidence type="ECO:0000256" key="10">
    <source>
        <dbReference type="SAM" id="SignalP"/>
    </source>
</evidence>
<accession>A0ABX0NYS6</accession>
<keyword evidence="3" id="KW-0813">Transport</keyword>
<evidence type="ECO:0000313" key="13">
    <source>
        <dbReference type="Proteomes" id="UP000609726"/>
    </source>
</evidence>
<dbReference type="NCBIfam" id="TIGR01352">
    <property type="entry name" value="tonB_Cterm"/>
    <property type="match status" value="1"/>
</dbReference>
<evidence type="ECO:0000256" key="7">
    <source>
        <dbReference type="ARBA" id="ARBA00022927"/>
    </source>
</evidence>
<proteinExistence type="inferred from homology"/>
<dbReference type="InterPro" id="IPR006260">
    <property type="entry name" value="TonB/TolA_C"/>
</dbReference>
<evidence type="ECO:0000256" key="5">
    <source>
        <dbReference type="ARBA" id="ARBA00022519"/>
    </source>
</evidence>
<keyword evidence="13" id="KW-1185">Reference proteome</keyword>
<comment type="similarity">
    <text evidence="2">Belongs to the TonB family.</text>
</comment>
<dbReference type="PROSITE" id="PS52015">
    <property type="entry name" value="TONB_CTD"/>
    <property type="match status" value="1"/>
</dbReference>
<evidence type="ECO:0000256" key="1">
    <source>
        <dbReference type="ARBA" id="ARBA00004383"/>
    </source>
</evidence>
<sequence length="127" mass="12971">MAHDATEGDRMTPFINSMAVLAVAACTAFSAHAAPAGGSKPKADLASCAKPVYPAQARAAKHAGTVKLAFLVGADGKLADSKVESSSGHPALDDAAHQALKLCKFSAASAKGKPVESWAHVAYVWKL</sequence>